<dbReference type="GO" id="GO:0006515">
    <property type="term" value="P:protein quality control for misfolded or incompletely synthesized proteins"/>
    <property type="evidence" value="ECO:0007669"/>
    <property type="project" value="UniProtKB-UniRule"/>
</dbReference>
<dbReference type="FunFam" id="3.40.50.1470:FF:000001">
    <property type="entry name" value="Peptidyl-tRNA hydrolase"/>
    <property type="match status" value="1"/>
</dbReference>
<feature type="binding site" evidence="7">
    <location>
        <position position="21"/>
    </location>
    <ligand>
        <name>tRNA</name>
        <dbReference type="ChEBI" id="CHEBI:17843"/>
    </ligand>
</feature>
<feature type="binding site" evidence="7">
    <location>
        <position position="72"/>
    </location>
    <ligand>
        <name>tRNA</name>
        <dbReference type="ChEBI" id="CHEBI:17843"/>
    </ligand>
</feature>
<evidence type="ECO:0000313" key="11">
    <source>
        <dbReference type="Proteomes" id="UP000019184"/>
    </source>
</evidence>
<evidence type="ECO:0000256" key="8">
    <source>
        <dbReference type="RuleBase" id="RU000673"/>
    </source>
</evidence>
<dbReference type="RefSeq" id="WP_051497945.1">
    <property type="nucleotide sequence ID" value="NZ_CBTK010000270.1"/>
</dbReference>
<keyword evidence="11" id="KW-1185">Reference proteome</keyword>
<dbReference type="EC" id="3.1.1.29" evidence="1 7"/>
<keyword evidence="2 7" id="KW-0820">tRNA-binding</keyword>
<proteinExistence type="inferred from homology"/>
<dbReference type="EMBL" id="CBTK010000270">
    <property type="protein sequence ID" value="CDH46647.1"/>
    <property type="molecule type" value="Genomic_DNA"/>
</dbReference>
<dbReference type="Gene3D" id="3.40.50.1470">
    <property type="entry name" value="Peptidyl-tRNA hydrolase"/>
    <property type="match status" value="1"/>
</dbReference>
<dbReference type="InterPro" id="IPR036416">
    <property type="entry name" value="Pept_tRNA_hydro_sf"/>
</dbReference>
<comment type="similarity">
    <text evidence="5 7 9">Belongs to the PTH family.</text>
</comment>
<evidence type="ECO:0000256" key="5">
    <source>
        <dbReference type="ARBA" id="ARBA00038063"/>
    </source>
</evidence>
<dbReference type="Proteomes" id="UP000019184">
    <property type="component" value="Unassembled WGS sequence"/>
</dbReference>
<dbReference type="NCBIfam" id="TIGR00447">
    <property type="entry name" value="pth"/>
    <property type="match status" value="1"/>
</dbReference>
<evidence type="ECO:0000256" key="7">
    <source>
        <dbReference type="HAMAP-Rule" id="MF_00083"/>
    </source>
</evidence>
<comment type="function">
    <text evidence="7">Hydrolyzes ribosome-free peptidyl-tRNAs (with 1 or more amino acids incorporated), which drop off the ribosome during protein synthesis, or as a result of ribosome stalling.</text>
</comment>
<accession>A0A7U7GE41</accession>
<gene>
    <name evidence="7 10" type="primary">pth</name>
    <name evidence="10" type="ORF">BN874_540033</name>
</gene>
<feature type="site" description="Stabilizes the basic form of H active site to accept a proton" evidence="7">
    <location>
        <position position="99"/>
    </location>
</feature>
<evidence type="ECO:0000256" key="3">
    <source>
        <dbReference type="ARBA" id="ARBA00022801"/>
    </source>
</evidence>
<dbReference type="PANTHER" id="PTHR17224:SF1">
    <property type="entry name" value="PEPTIDYL-TRNA HYDROLASE"/>
    <property type="match status" value="1"/>
</dbReference>
<dbReference type="GO" id="GO:0072344">
    <property type="term" value="P:rescue of stalled ribosome"/>
    <property type="evidence" value="ECO:0007669"/>
    <property type="project" value="UniProtKB-UniRule"/>
</dbReference>
<comment type="catalytic activity">
    <reaction evidence="7 8">
        <text>an N-acyl-L-alpha-aminoacyl-tRNA + H2O = an N-acyl-L-amino acid + a tRNA + H(+)</text>
        <dbReference type="Rhea" id="RHEA:54448"/>
        <dbReference type="Rhea" id="RHEA-COMP:10123"/>
        <dbReference type="Rhea" id="RHEA-COMP:13883"/>
        <dbReference type="ChEBI" id="CHEBI:15377"/>
        <dbReference type="ChEBI" id="CHEBI:15378"/>
        <dbReference type="ChEBI" id="CHEBI:59874"/>
        <dbReference type="ChEBI" id="CHEBI:78442"/>
        <dbReference type="ChEBI" id="CHEBI:138191"/>
        <dbReference type="EC" id="3.1.1.29"/>
    </reaction>
</comment>
<evidence type="ECO:0000313" key="10">
    <source>
        <dbReference type="EMBL" id="CDH46647.1"/>
    </source>
</evidence>
<keyword evidence="4 7" id="KW-0694">RNA-binding</keyword>
<keyword evidence="7" id="KW-0963">Cytoplasm</keyword>
<comment type="caution">
    <text evidence="10">The sequence shown here is derived from an EMBL/GenBank/DDBJ whole genome shotgun (WGS) entry which is preliminary data.</text>
</comment>
<dbReference type="PROSITE" id="PS01196">
    <property type="entry name" value="PEPT_TRNA_HYDROL_2"/>
    <property type="match status" value="1"/>
</dbReference>
<keyword evidence="3 7" id="KW-0378">Hydrolase</keyword>
<dbReference type="PROSITE" id="PS01195">
    <property type="entry name" value="PEPT_TRNA_HYDROL_1"/>
    <property type="match status" value="1"/>
</dbReference>
<comment type="function">
    <text evidence="7">Catalyzes the release of premature peptidyl moieties from peptidyl-tRNA molecules trapped in stalled 50S ribosomal subunits, and thus maintains levels of free tRNAs and 50S ribosomes.</text>
</comment>
<comment type="subcellular location">
    <subcellularLocation>
        <location evidence="7">Cytoplasm</location>
    </subcellularLocation>
</comment>
<dbReference type="SUPFAM" id="SSF53178">
    <property type="entry name" value="Peptidyl-tRNA hydrolase-like"/>
    <property type="match status" value="1"/>
</dbReference>
<name>A0A7U7GE41_9GAMM</name>
<dbReference type="InterPro" id="IPR001328">
    <property type="entry name" value="Pept_tRNA_hydro"/>
</dbReference>
<comment type="subunit">
    <text evidence="7">Monomer.</text>
</comment>
<feature type="site" description="Discriminates between blocked and unblocked aminoacyl-tRNA" evidence="7">
    <location>
        <position position="16"/>
    </location>
</feature>
<evidence type="ECO:0000256" key="4">
    <source>
        <dbReference type="ARBA" id="ARBA00022884"/>
    </source>
</evidence>
<dbReference type="Pfam" id="PF01195">
    <property type="entry name" value="Pept_tRNA_hydro"/>
    <property type="match status" value="1"/>
</dbReference>
<evidence type="ECO:0000256" key="6">
    <source>
        <dbReference type="ARBA" id="ARBA00050038"/>
    </source>
</evidence>
<feature type="active site" description="Proton acceptor" evidence="7">
    <location>
        <position position="26"/>
    </location>
</feature>
<sequence length="210" mass="22875">MSAPVSSLRLIVGLGNPGPQYAQTRHNAGFWLADELARQQGGTFRPDGKVHGDLCRIIVAGQVLWLLKPMTFMNRSGLAVATLARFHRIPLPEILIVHDDLDLPPGAVRLKRAGGHGGHNGLRDLMTQLGGNDFFRLRLGIGHPGDSRAVLDYVLGRAPQSEQGLIEQAITDALRELPHIIAGQWDQAMQTLHRRRVATDNPTSDSPATS</sequence>
<dbReference type="PANTHER" id="PTHR17224">
    <property type="entry name" value="PEPTIDYL-TRNA HYDROLASE"/>
    <property type="match status" value="1"/>
</dbReference>
<organism evidence="10 11">
    <name type="scientific">Candidatus Contendobacter odensis Run_B_J11</name>
    <dbReference type="NCBI Taxonomy" id="1400861"/>
    <lineage>
        <taxon>Bacteria</taxon>
        <taxon>Pseudomonadati</taxon>
        <taxon>Pseudomonadota</taxon>
        <taxon>Gammaproteobacteria</taxon>
        <taxon>Candidatus Competibacteraceae</taxon>
        <taxon>Candidatus Contendibacter</taxon>
    </lineage>
</organism>
<dbReference type="GO" id="GO:0000049">
    <property type="term" value="F:tRNA binding"/>
    <property type="evidence" value="ECO:0007669"/>
    <property type="project" value="UniProtKB-UniRule"/>
</dbReference>
<dbReference type="GO" id="GO:0005737">
    <property type="term" value="C:cytoplasm"/>
    <property type="evidence" value="ECO:0007669"/>
    <property type="project" value="UniProtKB-SubCell"/>
</dbReference>
<dbReference type="AlphaFoldDB" id="A0A7U7GE41"/>
<dbReference type="GO" id="GO:0004045">
    <property type="term" value="F:peptidyl-tRNA hydrolase activity"/>
    <property type="evidence" value="ECO:0007669"/>
    <property type="project" value="UniProtKB-UniRule"/>
</dbReference>
<feature type="binding site" evidence="7">
    <location>
        <position position="120"/>
    </location>
    <ligand>
        <name>tRNA</name>
        <dbReference type="ChEBI" id="CHEBI:17843"/>
    </ligand>
</feature>
<feature type="binding site" evidence="7">
    <location>
        <position position="74"/>
    </location>
    <ligand>
        <name>tRNA</name>
        <dbReference type="ChEBI" id="CHEBI:17843"/>
    </ligand>
</feature>
<evidence type="ECO:0000256" key="9">
    <source>
        <dbReference type="RuleBase" id="RU004320"/>
    </source>
</evidence>
<dbReference type="CDD" id="cd00462">
    <property type="entry name" value="PTH"/>
    <property type="match status" value="1"/>
</dbReference>
<dbReference type="InterPro" id="IPR018171">
    <property type="entry name" value="Pept_tRNA_hydro_CS"/>
</dbReference>
<reference evidence="10 11" key="1">
    <citation type="journal article" date="2014" name="ISME J.">
        <title>Candidatus Competibacter-lineage genomes retrieved from metagenomes reveal functional metabolic diversity.</title>
        <authorList>
            <person name="McIlroy S.J."/>
            <person name="Albertsen M."/>
            <person name="Andresen E.K."/>
            <person name="Saunders A.M."/>
            <person name="Kristiansen R."/>
            <person name="Stokholm-Bjerregaard M."/>
            <person name="Nielsen K.L."/>
            <person name="Nielsen P.H."/>
        </authorList>
    </citation>
    <scope>NUCLEOTIDE SEQUENCE [LARGE SCALE GENOMIC DNA]</scope>
    <source>
        <strain evidence="10 11">Run_B_J11</strain>
    </source>
</reference>
<evidence type="ECO:0000256" key="2">
    <source>
        <dbReference type="ARBA" id="ARBA00022555"/>
    </source>
</evidence>
<dbReference type="HAMAP" id="MF_00083">
    <property type="entry name" value="Pept_tRNA_hydro_bact"/>
    <property type="match status" value="1"/>
</dbReference>
<protein>
    <recommendedName>
        <fullName evidence="6 7">Peptidyl-tRNA hydrolase</fullName>
        <shortName evidence="7">Pth</shortName>
        <ecNumber evidence="1 7">3.1.1.29</ecNumber>
    </recommendedName>
</protein>
<dbReference type="OrthoDB" id="9800507at2"/>
<evidence type="ECO:0000256" key="1">
    <source>
        <dbReference type="ARBA" id="ARBA00013260"/>
    </source>
</evidence>